<protein>
    <submittedName>
        <fullName evidence="2">Uncharacterized protein</fullName>
    </submittedName>
</protein>
<keyword evidence="1" id="KW-1133">Transmembrane helix</keyword>
<dbReference type="EMBL" id="JANVFT010000065">
    <property type="protein sequence ID" value="KAJ4478517.1"/>
    <property type="molecule type" value="Genomic_DNA"/>
</dbReference>
<keyword evidence="1" id="KW-0472">Membrane</keyword>
<sequence>MHHWLCAGCDKGLYSGSKSCCCCLKPRLFQLEMLYHSWIAIPFIYSILFKSKSRSRKLGMVY</sequence>
<keyword evidence="3" id="KW-1185">Reference proteome</keyword>
<evidence type="ECO:0000313" key="3">
    <source>
        <dbReference type="Proteomes" id="UP001150217"/>
    </source>
</evidence>
<comment type="caution">
    <text evidence="2">The sequence shown here is derived from an EMBL/GenBank/DDBJ whole genome shotgun (WGS) entry which is preliminary data.</text>
</comment>
<evidence type="ECO:0000256" key="1">
    <source>
        <dbReference type="SAM" id="Phobius"/>
    </source>
</evidence>
<dbReference type="Proteomes" id="UP001150217">
    <property type="component" value="Unassembled WGS sequence"/>
</dbReference>
<keyword evidence="1" id="KW-0812">Transmembrane</keyword>
<gene>
    <name evidence="2" type="ORF">C8R41DRAFT_509962</name>
</gene>
<accession>A0ABQ8VBC1</accession>
<evidence type="ECO:0000313" key="2">
    <source>
        <dbReference type="EMBL" id="KAJ4478517.1"/>
    </source>
</evidence>
<name>A0ABQ8VBC1_9AGAR</name>
<reference evidence="2" key="1">
    <citation type="submission" date="2022-08" db="EMBL/GenBank/DDBJ databases">
        <title>A Global Phylogenomic Analysis of the Shiitake Genus Lentinula.</title>
        <authorList>
            <consortium name="DOE Joint Genome Institute"/>
            <person name="Sierra-Patev S."/>
            <person name="Min B."/>
            <person name="Naranjo-Ortiz M."/>
            <person name="Looney B."/>
            <person name="Konkel Z."/>
            <person name="Slot J.C."/>
            <person name="Sakamoto Y."/>
            <person name="Steenwyk J.L."/>
            <person name="Rokas A."/>
            <person name="Carro J."/>
            <person name="Camarero S."/>
            <person name="Ferreira P."/>
            <person name="Molpeceres G."/>
            <person name="Ruiz-Duenas F.J."/>
            <person name="Serrano A."/>
            <person name="Henrissat B."/>
            <person name="Drula E."/>
            <person name="Hughes K.W."/>
            <person name="Mata J.L."/>
            <person name="Ishikawa N.K."/>
            <person name="Vargas-Isla R."/>
            <person name="Ushijima S."/>
            <person name="Smith C.A."/>
            <person name="Ahrendt S."/>
            <person name="Andreopoulos W."/>
            <person name="He G."/>
            <person name="Labutti K."/>
            <person name="Lipzen A."/>
            <person name="Ng V."/>
            <person name="Riley R."/>
            <person name="Sandor L."/>
            <person name="Barry K."/>
            <person name="Martinez A.T."/>
            <person name="Xiao Y."/>
            <person name="Gibbons J.G."/>
            <person name="Terashima K."/>
            <person name="Grigoriev I.V."/>
            <person name="Hibbett D.S."/>
        </authorList>
    </citation>
    <scope>NUCLEOTIDE SEQUENCE</scope>
    <source>
        <strain evidence="2">RHP3577 ss4</strain>
    </source>
</reference>
<feature type="transmembrane region" description="Helical" evidence="1">
    <location>
        <begin position="33"/>
        <end position="49"/>
    </location>
</feature>
<organism evidence="2 3">
    <name type="scientific">Lentinula lateritia</name>
    <dbReference type="NCBI Taxonomy" id="40482"/>
    <lineage>
        <taxon>Eukaryota</taxon>
        <taxon>Fungi</taxon>
        <taxon>Dikarya</taxon>
        <taxon>Basidiomycota</taxon>
        <taxon>Agaricomycotina</taxon>
        <taxon>Agaricomycetes</taxon>
        <taxon>Agaricomycetidae</taxon>
        <taxon>Agaricales</taxon>
        <taxon>Marasmiineae</taxon>
        <taxon>Omphalotaceae</taxon>
        <taxon>Lentinula</taxon>
    </lineage>
</organism>
<proteinExistence type="predicted"/>